<gene>
    <name evidence="2" type="ORF">BSAL_12890</name>
</gene>
<dbReference type="VEuPathDB" id="TriTrypDB:BSAL_12890"/>
<sequence>MAHTFSLRDINGITTGDIPLPTSSLAIGDFLPPPPLPAATRTATQKAGGVSLMIRNSISISKAKSVSPSLSISPSSSPTMSPSSGNDDSRARQLKCSELLCSSSDAVTQQMRRLVLENTFPSCTFGRHTSLKMTPYRCRHFAVSRFHFSIAFLPNYIVDEFDRGYAASTADSTATTTLGSSSSVRGKRRGKADKSSLTARHTYTDKHLEGSFCLFNWSANPLYLNETAVPCNGRGFGVLCEGDVISLLVNAFDPSEGIMVRDERSGKPLLRTEVESQPLSSSSSSAKVVAIEYDPFDSPIRKGTSFRHPAPLPVFLVTRREPSPEVSMNSRRRSASMKIPDGIEAQPDIKKSRKER</sequence>
<feature type="compositionally biased region" description="Low complexity" evidence="1">
    <location>
        <begin position="67"/>
        <end position="84"/>
    </location>
</feature>
<feature type="region of interest" description="Disordered" evidence="1">
    <location>
        <begin position="67"/>
        <end position="90"/>
    </location>
</feature>
<organism evidence="2 3">
    <name type="scientific">Bodo saltans</name>
    <name type="common">Flagellated protozoan</name>
    <dbReference type="NCBI Taxonomy" id="75058"/>
    <lineage>
        <taxon>Eukaryota</taxon>
        <taxon>Discoba</taxon>
        <taxon>Euglenozoa</taxon>
        <taxon>Kinetoplastea</taxon>
        <taxon>Metakinetoplastina</taxon>
        <taxon>Eubodonida</taxon>
        <taxon>Bodonidae</taxon>
        <taxon>Bodo</taxon>
    </lineage>
</organism>
<protein>
    <recommendedName>
        <fullName evidence="4">FHA domain-containing protein</fullName>
    </recommendedName>
</protein>
<feature type="region of interest" description="Disordered" evidence="1">
    <location>
        <begin position="176"/>
        <end position="196"/>
    </location>
</feature>
<name>A0A0S4J8Y5_BODSA</name>
<reference evidence="3" key="1">
    <citation type="submission" date="2015-09" db="EMBL/GenBank/DDBJ databases">
        <authorList>
            <consortium name="Pathogen Informatics"/>
        </authorList>
    </citation>
    <scope>NUCLEOTIDE SEQUENCE [LARGE SCALE GENOMIC DNA]</scope>
    <source>
        <strain evidence="3">Lake Konstanz</strain>
    </source>
</reference>
<evidence type="ECO:0008006" key="4">
    <source>
        <dbReference type="Google" id="ProtNLM"/>
    </source>
</evidence>
<feature type="region of interest" description="Disordered" evidence="1">
    <location>
        <begin position="321"/>
        <end position="356"/>
    </location>
</feature>
<dbReference type="Proteomes" id="UP000051952">
    <property type="component" value="Unassembled WGS sequence"/>
</dbReference>
<evidence type="ECO:0000313" key="2">
    <source>
        <dbReference type="EMBL" id="CUG87961.1"/>
    </source>
</evidence>
<dbReference type="SUPFAM" id="SSF49879">
    <property type="entry name" value="SMAD/FHA domain"/>
    <property type="match status" value="1"/>
</dbReference>
<dbReference type="InterPro" id="IPR008984">
    <property type="entry name" value="SMAD_FHA_dom_sf"/>
</dbReference>
<proteinExistence type="predicted"/>
<keyword evidence="3" id="KW-1185">Reference proteome</keyword>
<evidence type="ECO:0000256" key="1">
    <source>
        <dbReference type="SAM" id="MobiDB-lite"/>
    </source>
</evidence>
<dbReference type="AlphaFoldDB" id="A0A0S4J8Y5"/>
<accession>A0A0S4J8Y5</accession>
<dbReference type="EMBL" id="CYKH01001604">
    <property type="protein sequence ID" value="CUG87961.1"/>
    <property type="molecule type" value="Genomic_DNA"/>
</dbReference>
<evidence type="ECO:0000313" key="3">
    <source>
        <dbReference type="Proteomes" id="UP000051952"/>
    </source>
</evidence>